<evidence type="ECO:0000313" key="1">
    <source>
        <dbReference type="EMBL" id="KAF8767442.1"/>
    </source>
</evidence>
<reference evidence="1" key="1">
    <citation type="journal article" date="2020" name="bioRxiv">
        <title>Chromosome-level reference genome of the European wasp spider Argiope bruennichi: a resource for studies on range expansion and evolutionary adaptation.</title>
        <authorList>
            <person name="Sheffer M.M."/>
            <person name="Hoppe A."/>
            <person name="Krehenwinkel H."/>
            <person name="Uhl G."/>
            <person name="Kuss A.W."/>
            <person name="Jensen L."/>
            <person name="Jensen C."/>
            <person name="Gillespie R.G."/>
            <person name="Hoff K.J."/>
            <person name="Prost S."/>
        </authorList>
    </citation>
    <scope>NUCLEOTIDE SEQUENCE</scope>
</reference>
<gene>
    <name evidence="1" type="ORF">HNY73_020405</name>
</gene>
<dbReference type="AlphaFoldDB" id="A0A8T0E979"/>
<dbReference type="Proteomes" id="UP000807504">
    <property type="component" value="Unassembled WGS sequence"/>
</dbReference>
<name>A0A8T0E979_ARGBR</name>
<keyword evidence="2" id="KW-1185">Reference proteome</keyword>
<organism evidence="1 2">
    <name type="scientific">Argiope bruennichi</name>
    <name type="common">Wasp spider</name>
    <name type="synonym">Aranea bruennichi</name>
    <dbReference type="NCBI Taxonomy" id="94029"/>
    <lineage>
        <taxon>Eukaryota</taxon>
        <taxon>Metazoa</taxon>
        <taxon>Ecdysozoa</taxon>
        <taxon>Arthropoda</taxon>
        <taxon>Chelicerata</taxon>
        <taxon>Arachnida</taxon>
        <taxon>Araneae</taxon>
        <taxon>Araneomorphae</taxon>
        <taxon>Entelegynae</taxon>
        <taxon>Araneoidea</taxon>
        <taxon>Araneidae</taxon>
        <taxon>Argiope</taxon>
    </lineage>
</organism>
<proteinExistence type="predicted"/>
<dbReference type="EMBL" id="JABXBU010002230">
    <property type="protein sequence ID" value="KAF8767442.1"/>
    <property type="molecule type" value="Genomic_DNA"/>
</dbReference>
<comment type="caution">
    <text evidence="1">The sequence shown here is derived from an EMBL/GenBank/DDBJ whole genome shotgun (WGS) entry which is preliminary data.</text>
</comment>
<reference evidence="1" key="2">
    <citation type="submission" date="2020-06" db="EMBL/GenBank/DDBJ databases">
        <authorList>
            <person name="Sheffer M."/>
        </authorList>
    </citation>
    <scope>NUCLEOTIDE SEQUENCE</scope>
</reference>
<sequence>MEFSIEYKFSKEELLHDERRRPFWNINLNAEWNLRCFCVCVRPRIPYSLEIHRKSKCGEVFVSGMLQISESGRSKKGQRRKFSKLLRSGHSCTRLNFLSLSNCKKSSELCLITGQICIKECPGRLIFDFHGNTERLKNILLPS</sequence>
<evidence type="ECO:0000313" key="2">
    <source>
        <dbReference type="Proteomes" id="UP000807504"/>
    </source>
</evidence>
<accession>A0A8T0E979</accession>
<protein>
    <submittedName>
        <fullName evidence="1">Uncharacterized protein</fullName>
    </submittedName>
</protein>